<evidence type="ECO:0000256" key="4">
    <source>
        <dbReference type="PROSITE-ProRule" id="PRU00473"/>
    </source>
</evidence>
<dbReference type="SUPFAM" id="SSF103088">
    <property type="entry name" value="OmpA-like"/>
    <property type="match status" value="1"/>
</dbReference>
<keyword evidence="3" id="KW-0998">Cell outer membrane</keyword>
<evidence type="ECO:0000256" key="1">
    <source>
        <dbReference type="ARBA" id="ARBA00004442"/>
    </source>
</evidence>
<comment type="subcellular location">
    <subcellularLocation>
        <location evidence="1">Cell outer membrane</location>
    </subcellularLocation>
</comment>
<dbReference type="PRINTS" id="PR01021">
    <property type="entry name" value="OMPADOMAIN"/>
</dbReference>
<evidence type="ECO:0000313" key="7">
    <source>
        <dbReference type="EMBL" id="SEQ99708.1"/>
    </source>
</evidence>
<gene>
    <name evidence="7" type="ORF">SAMN02982919_01587</name>
</gene>
<feature type="chain" id="PRO_5011697968" evidence="5">
    <location>
        <begin position="36"/>
        <end position="221"/>
    </location>
</feature>
<keyword evidence="5" id="KW-0732">Signal</keyword>
<dbReference type="CDD" id="cd07185">
    <property type="entry name" value="OmpA_C-like"/>
    <property type="match status" value="1"/>
</dbReference>
<name>A0A1H9KKT4_9BURK</name>
<dbReference type="EMBL" id="FOGD01000003">
    <property type="protein sequence ID" value="SEQ99708.1"/>
    <property type="molecule type" value="Genomic_DNA"/>
</dbReference>
<evidence type="ECO:0000313" key="8">
    <source>
        <dbReference type="Proteomes" id="UP000199766"/>
    </source>
</evidence>
<evidence type="ECO:0000259" key="6">
    <source>
        <dbReference type="PROSITE" id="PS51123"/>
    </source>
</evidence>
<feature type="signal peptide" evidence="5">
    <location>
        <begin position="1"/>
        <end position="35"/>
    </location>
</feature>
<keyword evidence="2 4" id="KW-0472">Membrane</keyword>
<dbReference type="InterPro" id="IPR050330">
    <property type="entry name" value="Bact_OuterMem_StrucFunc"/>
</dbReference>
<dbReference type="RefSeq" id="WP_091455424.1">
    <property type="nucleotide sequence ID" value="NZ_FOGD01000003.1"/>
</dbReference>
<sequence length="221" mass="23556">MFANKPTTQKTVSGMALSRLAVIALGMCAMGMVNAQTNMDDEEKLRELERAIHAPSENTGAAKPKPARRTRAIVFDGEPEPQAAEPGNAAPTTSASAAMDCAALPPGTKTIGVDFAIQFNVGSATVSPASERTLNQIARILALSPDRCVIVEGHTDATGNYDRNIMLSRDRAGSVVNFISNRNGIDRKRLVPVGKGSSDSIQNLDPRDPRNRRVVFKVVTG</sequence>
<dbReference type="PANTHER" id="PTHR30329:SF21">
    <property type="entry name" value="LIPOPROTEIN YIAD-RELATED"/>
    <property type="match status" value="1"/>
</dbReference>
<evidence type="ECO:0000256" key="3">
    <source>
        <dbReference type="ARBA" id="ARBA00023237"/>
    </source>
</evidence>
<reference evidence="7 8" key="1">
    <citation type="submission" date="2016-10" db="EMBL/GenBank/DDBJ databases">
        <authorList>
            <person name="de Groot N.N."/>
        </authorList>
    </citation>
    <scope>NUCLEOTIDE SEQUENCE [LARGE SCALE GENOMIC DNA]</scope>
    <source>
        <strain evidence="7 8">ATCC 35958</strain>
    </source>
</reference>
<dbReference type="Gene3D" id="3.30.1330.60">
    <property type="entry name" value="OmpA-like domain"/>
    <property type="match status" value="1"/>
</dbReference>
<dbReference type="STRING" id="180197.SAMN02982919_01587"/>
<organism evidence="7 8">
    <name type="scientific">Giesbergeria anulus</name>
    <dbReference type="NCBI Taxonomy" id="180197"/>
    <lineage>
        <taxon>Bacteria</taxon>
        <taxon>Pseudomonadati</taxon>
        <taxon>Pseudomonadota</taxon>
        <taxon>Betaproteobacteria</taxon>
        <taxon>Burkholderiales</taxon>
        <taxon>Comamonadaceae</taxon>
        <taxon>Giesbergeria</taxon>
    </lineage>
</organism>
<dbReference type="PROSITE" id="PS51123">
    <property type="entry name" value="OMPA_2"/>
    <property type="match status" value="1"/>
</dbReference>
<evidence type="ECO:0000256" key="5">
    <source>
        <dbReference type="SAM" id="SignalP"/>
    </source>
</evidence>
<dbReference type="InterPro" id="IPR006665">
    <property type="entry name" value="OmpA-like"/>
</dbReference>
<dbReference type="GO" id="GO:0009279">
    <property type="term" value="C:cell outer membrane"/>
    <property type="evidence" value="ECO:0007669"/>
    <property type="project" value="UniProtKB-SubCell"/>
</dbReference>
<dbReference type="InterPro" id="IPR036737">
    <property type="entry name" value="OmpA-like_sf"/>
</dbReference>
<dbReference type="InterPro" id="IPR006664">
    <property type="entry name" value="OMP_bac"/>
</dbReference>
<dbReference type="PANTHER" id="PTHR30329">
    <property type="entry name" value="STATOR ELEMENT OF FLAGELLAR MOTOR COMPLEX"/>
    <property type="match status" value="1"/>
</dbReference>
<dbReference type="Proteomes" id="UP000199766">
    <property type="component" value="Unassembled WGS sequence"/>
</dbReference>
<keyword evidence="8" id="KW-1185">Reference proteome</keyword>
<dbReference type="OrthoDB" id="9805832at2"/>
<proteinExistence type="predicted"/>
<protein>
    <submittedName>
        <fullName evidence="7">Outer membrane protein OmpA</fullName>
    </submittedName>
</protein>
<dbReference type="Pfam" id="PF00691">
    <property type="entry name" value="OmpA"/>
    <property type="match status" value="1"/>
</dbReference>
<feature type="domain" description="OmpA-like" evidence="6">
    <location>
        <begin position="106"/>
        <end position="221"/>
    </location>
</feature>
<evidence type="ECO:0000256" key="2">
    <source>
        <dbReference type="ARBA" id="ARBA00023136"/>
    </source>
</evidence>
<dbReference type="AlphaFoldDB" id="A0A1H9KKT4"/>
<accession>A0A1H9KKT4</accession>